<gene>
    <name evidence="2" type="ORF">J512_0719</name>
</gene>
<organism evidence="2 3">
    <name type="scientific">Acinetobacter baumannii (strain 1295743)</name>
    <dbReference type="NCBI Taxonomy" id="1310613"/>
    <lineage>
        <taxon>Bacteria</taxon>
        <taxon>Pseudomonadati</taxon>
        <taxon>Pseudomonadota</taxon>
        <taxon>Gammaproteobacteria</taxon>
        <taxon>Moraxellales</taxon>
        <taxon>Moraxellaceae</taxon>
        <taxon>Acinetobacter</taxon>
        <taxon>Acinetobacter calcoaceticus/baumannii complex</taxon>
    </lineage>
</organism>
<accession>A0A009I9M0</accession>
<dbReference type="AlphaFoldDB" id="A0A009I9M0"/>
<dbReference type="Proteomes" id="UP000020595">
    <property type="component" value="Unassembled WGS sequence"/>
</dbReference>
<dbReference type="GO" id="GO:0015562">
    <property type="term" value="F:efflux transmembrane transporter activity"/>
    <property type="evidence" value="ECO:0007669"/>
    <property type="project" value="InterPro"/>
</dbReference>
<dbReference type="EMBL" id="JEWH01000005">
    <property type="protein sequence ID" value="EXB07096.1"/>
    <property type="molecule type" value="Genomic_DNA"/>
</dbReference>
<dbReference type="SUPFAM" id="SSF56954">
    <property type="entry name" value="Outer membrane efflux proteins (OEP)"/>
    <property type="match status" value="1"/>
</dbReference>
<evidence type="ECO:0000313" key="2">
    <source>
        <dbReference type="EMBL" id="EXB07096.1"/>
    </source>
</evidence>
<name>A0A009I9M0_ACIB9</name>
<protein>
    <submittedName>
        <fullName evidence="2">Outer membrane efflux family protein</fullName>
    </submittedName>
</protein>
<feature type="signal peptide" evidence="1">
    <location>
        <begin position="1"/>
        <end position="36"/>
    </location>
</feature>
<feature type="chain" id="PRO_5001446526" evidence="1">
    <location>
        <begin position="37"/>
        <end position="469"/>
    </location>
</feature>
<dbReference type="PANTHER" id="PTHR30203">
    <property type="entry name" value="OUTER MEMBRANE CATION EFFLUX PROTEIN"/>
    <property type="match status" value="1"/>
</dbReference>
<sequence length="469" mass="53190">MSIFLYEKRFVSLSSSWILKSLVVAVALSTSVVTTAANSNQNLAENTQPQRIQNVLTFEQVLEQVKQFQTQTGIWQAQQDIAESNIRQSQLWENPTVSVQQTGFKSGKDQELELGISQKLDVFGVRSAAKKLASVQQNQVELNQVLYDAQLKLAVKYLWSQVSILELEHEVAKAQLRTSKNLLDATRLRFQAGSIAQVDLDRTLMTHVENQRLYQEVELSLSSAKRKLANLWGETEDNFTLRPDIKSAWPLKNEGDIDQYLKQNLLEQSMRLQAIQQNSEINYLKAKNRPTPTVNMGVVRSKTAETSSTENQIRVGIAVPLNIFNRQQYALKVAQSKLNLIDQQQSFYKKQSLNSIRTLQYELAGLKQQYNLMNEQQIPLSETVQEKMLLGFKVGKFAITDVQQSTLQLQEQRLKKVQLLKSAWQKAIEAESLALGIDPNMVMSGDALNQINQNLWQDTYKLPTVGGAE</sequence>
<keyword evidence="1" id="KW-0732">Signal</keyword>
<dbReference type="Gene3D" id="1.20.1600.10">
    <property type="entry name" value="Outer membrane efflux proteins (OEP)"/>
    <property type="match status" value="1"/>
</dbReference>
<comment type="caution">
    <text evidence="2">The sequence shown here is derived from an EMBL/GenBank/DDBJ whole genome shotgun (WGS) entry which is preliminary data.</text>
</comment>
<evidence type="ECO:0000313" key="3">
    <source>
        <dbReference type="Proteomes" id="UP000020595"/>
    </source>
</evidence>
<dbReference type="PATRIC" id="fig|1310613.3.peg.684"/>
<reference evidence="2 3" key="1">
    <citation type="submission" date="2014-02" db="EMBL/GenBank/DDBJ databases">
        <title>Comparative genomics and transcriptomics to identify genetic mechanisms underlying the emergence of carbapenem resistant Acinetobacter baumannii (CRAb).</title>
        <authorList>
            <person name="Harris A.D."/>
            <person name="Johnson K.J."/>
            <person name="George J."/>
            <person name="Shefchek K."/>
            <person name="Daugherty S.C."/>
            <person name="Parankush S."/>
            <person name="Sadzewicz L."/>
            <person name="Tallon L."/>
            <person name="Sengamalay N."/>
            <person name="Hazen T.H."/>
            <person name="Rasko D.A."/>
        </authorList>
    </citation>
    <scope>NUCLEOTIDE SEQUENCE [LARGE SCALE GENOMIC DNA]</scope>
    <source>
        <strain evidence="2 3">1295743</strain>
    </source>
</reference>
<proteinExistence type="predicted"/>
<dbReference type="InterPro" id="IPR010131">
    <property type="entry name" value="MdtP/NodT-like"/>
</dbReference>
<dbReference type="PANTHER" id="PTHR30203:SF24">
    <property type="entry name" value="BLR4935 PROTEIN"/>
    <property type="match status" value="1"/>
</dbReference>
<evidence type="ECO:0000256" key="1">
    <source>
        <dbReference type="SAM" id="SignalP"/>
    </source>
</evidence>
<dbReference type="RefSeq" id="WP_000021706.1">
    <property type="nucleotide sequence ID" value="NZ_JEWH01000005.1"/>
</dbReference>